<dbReference type="PANTHER" id="PTHR47526">
    <property type="entry name" value="ATP-DEPENDENT DNA HELICASE"/>
    <property type="match status" value="1"/>
</dbReference>
<evidence type="ECO:0000313" key="3">
    <source>
        <dbReference type="Proteomes" id="UP000683360"/>
    </source>
</evidence>
<evidence type="ECO:0000313" key="2">
    <source>
        <dbReference type="EMBL" id="CAG2252742.1"/>
    </source>
</evidence>
<dbReference type="Proteomes" id="UP000683360">
    <property type="component" value="Unassembled WGS sequence"/>
</dbReference>
<comment type="caution">
    <text evidence="2">The sequence shown here is derived from an EMBL/GenBank/DDBJ whole genome shotgun (WGS) entry which is preliminary data.</text>
</comment>
<dbReference type="AlphaFoldDB" id="A0A8S3VCY7"/>
<sequence>MATRENLKKLSIDNLRKLATYLNINTTLEKKMISLAQSCSHIGGLLIAFSNSPSSKQQQEDKSCSSLPCRWKVPRTVNQKAQPLNCLDLSRPKINNYKPEKITTSIATFDPQCFPPIEISMELVTFMEKETSDHKQNQMWKDLHIGRNTSSMFGDVLRWNSSQEYLVKQILDRGSLDRMGTNRTTIEEKSEVLCSSARRDSSNGSTMV</sequence>
<dbReference type="PANTHER" id="PTHR47526:SF3">
    <property type="entry name" value="PHD-TYPE DOMAIN-CONTAINING PROTEIN"/>
    <property type="match status" value="1"/>
</dbReference>
<proteinExistence type="predicted"/>
<dbReference type="EMBL" id="CAJPWZ010003131">
    <property type="protein sequence ID" value="CAG2252742.1"/>
    <property type="molecule type" value="Genomic_DNA"/>
</dbReference>
<organism evidence="2 3">
    <name type="scientific">Mytilus edulis</name>
    <name type="common">Blue mussel</name>
    <dbReference type="NCBI Taxonomy" id="6550"/>
    <lineage>
        <taxon>Eukaryota</taxon>
        <taxon>Metazoa</taxon>
        <taxon>Spiralia</taxon>
        <taxon>Lophotrochozoa</taxon>
        <taxon>Mollusca</taxon>
        <taxon>Bivalvia</taxon>
        <taxon>Autobranchia</taxon>
        <taxon>Pteriomorphia</taxon>
        <taxon>Mytilida</taxon>
        <taxon>Mytiloidea</taxon>
        <taxon>Mytilidae</taxon>
        <taxon>Mytilinae</taxon>
        <taxon>Mytilus</taxon>
    </lineage>
</organism>
<keyword evidence="3" id="KW-1185">Reference proteome</keyword>
<feature type="compositionally biased region" description="Basic and acidic residues" evidence="1">
    <location>
        <begin position="189"/>
        <end position="201"/>
    </location>
</feature>
<protein>
    <submittedName>
        <fullName evidence="2">Uncharacterized protein</fullName>
    </submittedName>
</protein>
<gene>
    <name evidence="2" type="ORF">MEDL_64323</name>
</gene>
<accession>A0A8S3VCY7</accession>
<reference evidence="2" key="1">
    <citation type="submission" date="2021-03" db="EMBL/GenBank/DDBJ databases">
        <authorList>
            <person name="Bekaert M."/>
        </authorList>
    </citation>
    <scope>NUCLEOTIDE SEQUENCE</scope>
</reference>
<name>A0A8S3VCY7_MYTED</name>
<feature type="region of interest" description="Disordered" evidence="1">
    <location>
        <begin position="189"/>
        <end position="208"/>
    </location>
</feature>
<evidence type="ECO:0000256" key="1">
    <source>
        <dbReference type="SAM" id="MobiDB-lite"/>
    </source>
</evidence>